<dbReference type="RefSeq" id="WP_086071914.1">
    <property type="nucleotide sequence ID" value="NZ_CP021109.1"/>
</dbReference>
<reference evidence="3 4" key="1">
    <citation type="submission" date="2017-05" db="EMBL/GenBank/DDBJ databases">
        <title>Complete and WGS of Bordetella genogroups.</title>
        <authorList>
            <person name="Spilker T."/>
            <person name="LiPuma J."/>
        </authorList>
    </citation>
    <scope>NUCLEOTIDE SEQUENCE [LARGE SCALE GENOMIC DNA]</scope>
    <source>
        <strain evidence="3 4">AU17164</strain>
    </source>
</reference>
<feature type="compositionally biased region" description="Low complexity" evidence="1">
    <location>
        <begin position="133"/>
        <end position="149"/>
    </location>
</feature>
<evidence type="ECO:0000259" key="2">
    <source>
        <dbReference type="SMART" id="SM00278"/>
    </source>
</evidence>
<dbReference type="InterPro" id="IPR003583">
    <property type="entry name" value="Hlx-hairpin-Hlx_DNA-bd_motif"/>
</dbReference>
<sequence>MNPFLHDPVATVHAPPVRLTARRPSLARGAPRCRKPPRQARWPRVLGLIALATGLSMAASPAGALDVNTATIEQLRGVRGLGPKTAETIVKERERGGRYESMEDLSDRVRGIGMRKAQALEAAGLRVEGVRGAEGARSAAGASPASRGSAAGGQAKGGAQQAAGGRQDRQAPRGQR</sequence>
<dbReference type="SMART" id="SM00278">
    <property type="entry name" value="HhH1"/>
    <property type="match status" value="2"/>
</dbReference>
<dbReference type="SUPFAM" id="SSF47781">
    <property type="entry name" value="RuvA domain 2-like"/>
    <property type="match status" value="1"/>
</dbReference>
<dbReference type="InterPro" id="IPR010994">
    <property type="entry name" value="RuvA_2-like"/>
</dbReference>
<feature type="domain" description="Helix-hairpin-helix DNA-binding motif class 1" evidence="2">
    <location>
        <begin position="73"/>
        <end position="92"/>
    </location>
</feature>
<gene>
    <name evidence="3" type="ORF">CAL13_06940</name>
</gene>
<dbReference type="PANTHER" id="PTHR21180">
    <property type="entry name" value="ENDONUCLEASE/EXONUCLEASE/PHOSPHATASE FAMILY DOMAIN-CONTAINING PROTEIN 1"/>
    <property type="match status" value="1"/>
</dbReference>
<feature type="region of interest" description="Disordered" evidence="1">
    <location>
        <begin position="126"/>
        <end position="176"/>
    </location>
</feature>
<organism evidence="3 4">
    <name type="scientific">Bordetella genomosp. 9</name>
    <dbReference type="NCBI Taxonomy" id="1416803"/>
    <lineage>
        <taxon>Bacteria</taxon>
        <taxon>Pseudomonadati</taxon>
        <taxon>Pseudomonadota</taxon>
        <taxon>Betaproteobacteria</taxon>
        <taxon>Burkholderiales</taxon>
        <taxon>Alcaligenaceae</taxon>
        <taxon>Bordetella</taxon>
    </lineage>
</organism>
<evidence type="ECO:0000256" key="1">
    <source>
        <dbReference type="SAM" id="MobiDB-lite"/>
    </source>
</evidence>
<accession>A0A1W6YY20</accession>
<dbReference type="Pfam" id="PF12836">
    <property type="entry name" value="HHH_3"/>
    <property type="match status" value="1"/>
</dbReference>
<evidence type="ECO:0000313" key="3">
    <source>
        <dbReference type="EMBL" id="ARP85968.1"/>
    </source>
</evidence>
<dbReference type="AlphaFoldDB" id="A0A1W6YY20"/>
<dbReference type="PANTHER" id="PTHR21180:SF32">
    <property type="entry name" value="ENDONUCLEASE_EXONUCLEASE_PHOSPHATASE FAMILY DOMAIN-CONTAINING PROTEIN 1"/>
    <property type="match status" value="1"/>
</dbReference>
<keyword evidence="4" id="KW-1185">Reference proteome</keyword>
<dbReference type="GO" id="GO:0003677">
    <property type="term" value="F:DNA binding"/>
    <property type="evidence" value="ECO:0007669"/>
    <property type="project" value="InterPro"/>
</dbReference>
<evidence type="ECO:0000313" key="4">
    <source>
        <dbReference type="Proteomes" id="UP000194139"/>
    </source>
</evidence>
<feature type="compositionally biased region" description="Basic and acidic residues" evidence="1">
    <location>
        <begin position="166"/>
        <end position="176"/>
    </location>
</feature>
<dbReference type="Proteomes" id="UP000194139">
    <property type="component" value="Chromosome"/>
</dbReference>
<feature type="domain" description="Helix-hairpin-helix DNA-binding motif class 1" evidence="2">
    <location>
        <begin position="103"/>
        <end position="123"/>
    </location>
</feature>
<protein>
    <recommendedName>
        <fullName evidence="2">Helix-hairpin-helix DNA-binding motif class 1 domain-containing protein</fullName>
    </recommendedName>
</protein>
<dbReference type="GO" id="GO:0006281">
    <property type="term" value="P:DNA repair"/>
    <property type="evidence" value="ECO:0007669"/>
    <property type="project" value="InterPro"/>
</dbReference>
<dbReference type="InterPro" id="IPR051675">
    <property type="entry name" value="Endo/Exo/Phosphatase_dom_1"/>
</dbReference>
<dbReference type="EMBL" id="CP021109">
    <property type="protein sequence ID" value="ARP85968.1"/>
    <property type="molecule type" value="Genomic_DNA"/>
</dbReference>
<dbReference type="Gene3D" id="1.10.150.280">
    <property type="entry name" value="AF1531-like domain"/>
    <property type="match status" value="1"/>
</dbReference>
<proteinExistence type="predicted"/>
<name>A0A1W6YY20_9BORD</name>